<dbReference type="Gene3D" id="3.30.200.20">
    <property type="entry name" value="Phosphorylase Kinase, domain 1"/>
    <property type="match status" value="1"/>
</dbReference>
<comment type="catalytic activity">
    <reaction evidence="8">
        <text>L-seryl-[protein] + ATP = O-phospho-L-seryl-[protein] + ADP + H(+)</text>
        <dbReference type="Rhea" id="RHEA:17989"/>
        <dbReference type="Rhea" id="RHEA-COMP:9863"/>
        <dbReference type="Rhea" id="RHEA-COMP:11604"/>
        <dbReference type="ChEBI" id="CHEBI:15378"/>
        <dbReference type="ChEBI" id="CHEBI:29999"/>
        <dbReference type="ChEBI" id="CHEBI:30616"/>
        <dbReference type="ChEBI" id="CHEBI:83421"/>
        <dbReference type="ChEBI" id="CHEBI:456216"/>
        <dbReference type="EC" id="2.7.11.1"/>
    </reaction>
</comment>
<dbReference type="EC" id="2.7.11.1" evidence="1"/>
<dbReference type="InterPro" id="IPR000719">
    <property type="entry name" value="Prot_kinase_dom"/>
</dbReference>
<evidence type="ECO:0000256" key="3">
    <source>
        <dbReference type="ARBA" id="ARBA00022679"/>
    </source>
</evidence>
<keyword evidence="6 9" id="KW-0067">ATP-binding</keyword>
<evidence type="ECO:0000313" key="12">
    <source>
        <dbReference type="EMBL" id="GJJ15716.1"/>
    </source>
</evidence>
<feature type="domain" description="Protein kinase" evidence="11">
    <location>
        <begin position="74"/>
        <end position="445"/>
    </location>
</feature>
<dbReference type="PANTHER" id="PTHR47634">
    <property type="entry name" value="PROTEIN KINASE DOMAIN-CONTAINING PROTEIN-RELATED"/>
    <property type="match status" value="1"/>
</dbReference>
<accession>A0AAV5ASH9</accession>
<dbReference type="SMART" id="SM00220">
    <property type="entry name" value="S_TKc"/>
    <property type="match status" value="1"/>
</dbReference>
<comment type="catalytic activity">
    <reaction evidence="7">
        <text>L-threonyl-[protein] + ATP = O-phospho-L-threonyl-[protein] + ADP + H(+)</text>
        <dbReference type="Rhea" id="RHEA:46608"/>
        <dbReference type="Rhea" id="RHEA-COMP:11060"/>
        <dbReference type="Rhea" id="RHEA-COMP:11605"/>
        <dbReference type="ChEBI" id="CHEBI:15378"/>
        <dbReference type="ChEBI" id="CHEBI:30013"/>
        <dbReference type="ChEBI" id="CHEBI:30616"/>
        <dbReference type="ChEBI" id="CHEBI:61977"/>
        <dbReference type="ChEBI" id="CHEBI:456216"/>
        <dbReference type="EC" id="2.7.11.1"/>
    </reaction>
</comment>
<dbReference type="EMBL" id="BPWL01000011">
    <property type="protein sequence ID" value="GJJ15716.1"/>
    <property type="molecule type" value="Genomic_DNA"/>
</dbReference>
<dbReference type="PROSITE" id="PS50011">
    <property type="entry name" value="PROTEIN_KINASE_DOM"/>
    <property type="match status" value="1"/>
</dbReference>
<dbReference type="GO" id="GO:0005524">
    <property type="term" value="F:ATP binding"/>
    <property type="evidence" value="ECO:0007669"/>
    <property type="project" value="UniProtKB-UniRule"/>
</dbReference>
<evidence type="ECO:0000256" key="1">
    <source>
        <dbReference type="ARBA" id="ARBA00012513"/>
    </source>
</evidence>
<keyword evidence="3" id="KW-0808">Transferase</keyword>
<dbReference type="GO" id="GO:0050684">
    <property type="term" value="P:regulation of mRNA processing"/>
    <property type="evidence" value="ECO:0007669"/>
    <property type="project" value="TreeGrafter"/>
</dbReference>
<feature type="binding site" evidence="9">
    <location>
        <position position="103"/>
    </location>
    <ligand>
        <name>ATP</name>
        <dbReference type="ChEBI" id="CHEBI:30616"/>
    </ligand>
</feature>
<feature type="region of interest" description="Disordered" evidence="10">
    <location>
        <begin position="15"/>
        <end position="36"/>
    </location>
</feature>
<organism evidence="12 13">
    <name type="scientific">Clathrus columnatus</name>
    <dbReference type="NCBI Taxonomy" id="1419009"/>
    <lineage>
        <taxon>Eukaryota</taxon>
        <taxon>Fungi</taxon>
        <taxon>Dikarya</taxon>
        <taxon>Basidiomycota</taxon>
        <taxon>Agaricomycotina</taxon>
        <taxon>Agaricomycetes</taxon>
        <taxon>Phallomycetidae</taxon>
        <taxon>Phallales</taxon>
        <taxon>Clathraceae</taxon>
        <taxon>Clathrus</taxon>
    </lineage>
</organism>
<comment type="caution">
    <text evidence="12">The sequence shown here is derived from an EMBL/GenBank/DDBJ whole genome shotgun (WGS) entry which is preliminary data.</text>
</comment>
<dbReference type="InterPro" id="IPR051334">
    <property type="entry name" value="SRPK"/>
</dbReference>
<name>A0AAV5ASH9_9AGAM</name>
<dbReference type="Proteomes" id="UP001050691">
    <property type="component" value="Unassembled WGS sequence"/>
</dbReference>
<proteinExistence type="predicted"/>
<dbReference type="Pfam" id="PF00069">
    <property type="entry name" value="Pkinase"/>
    <property type="match status" value="2"/>
</dbReference>
<dbReference type="SUPFAM" id="SSF56112">
    <property type="entry name" value="Protein kinase-like (PK-like)"/>
    <property type="match status" value="1"/>
</dbReference>
<feature type="compositionally biased region" description="Pro residues" evidence="10">
    <location>
        <begin position="22"/>
        <end position="32"/>
    </location>
</feature>
<gene>
    <name evidence="12" type="ORF">Clacol_009994</name>
</gene>
<keyword evidence="13" id="KW-1185">Reference proteome</keyword>
<dbReference type="PROSITE" id="PS00107">
    <property type="entry name" value="PROTEIN_KINASE_ATP"/>
    <property type="match status" value="1"/>
</dbReference>
<evidence type="ECO:0000256" key="8">
    <source>
        <dbReference type="ARBA" id="ARBA00048679"/>
    </source>
</evidence>
<keyword evidence="5" id="KW-0418">Kinase</keyword>
<protein>
    <recommendedName>
        <fullName evidence="1">non-specific serine/threonine protein kinase</fullName>
        <ecNumber evidence="1">2.7.11.1</ecNumber>
    </recommendedName>
</protein>
<evidence type="ECO:0000256" key="9">
    <source>
        <dbReference type="PROSITE-ProRule" id="PRU10141"/>
    </source>
</evidence>
<evidence type="ECO:0000256" key="10">
    <source>
        <dbReference type="SAM" id="MobiDB-lite"/>
    </source>
</evidence>
<keyword evidence="4 9" id="KW-0547">Nucleotide-binding</keyword>
<dbReference type="InterPro" id="IPR017441">
    <property type="entry name" value="Protein_kinase_ATP_BS"/>
</dbReference>
<dbReference type="GO" id="GO:0000245">
    <property type="term" value="P:spliceosomal complex assembly"/>
    <property type="evidence" value="ECO:0007669"/>
    <property type="project" value="TreeGrafter"/>
</dbReference>
<sequence length="447" mass="51022">MVLQSLMALCQPRSTKSLDRLSPPPTPEPEAPSQPRKWRFDTEANSLYCEWCEMYRPGGFHPVNLGDKFHDGTYTVIRKLGSGSYSTVWLAVDSSIKCYVALKIFTAKASVSETKLGISQFLSQKADIDNRSQYIITLLDTFIHQGPNGTHRCLVFEPMGPSAESIELPDQRPFEIIPSFSKLMVKRIFLHTLRGLAFLHENNIVHGDIQPGNMLFSLNDITGVEENELRQDETIPWSFAPLRRRDGKKDKWAPNKIYLGQSLQQYTLLGPDMKVKLSDLGSGDPPTKHSLPVALRAPELILGKPIGPPIDIWAFGCLMFEFLTSHRLFLVIHDSDSQRDRNEMDDDHLLQFNDIIDKLPSTLLNDWPRANKWFHLVTHHSRKKSRIHREGKSPYDSLEVMFAQHKPDDIDEAESAVICSLIRQMLVYAPEERPSATELLKHPWFLE</sequence>
<dbReference type="GO" id="GO:0004674">
    <property type="term" value="F:protein serine/threonine kinase activity"/>
    <property type="evidence" value="ECO:0007669"/>
    <property type="project" value="UniProtKB-KW"/>
</dbReference>
<keyword evidence="2" id="KW-0723">Serine/threonine-protein kinase</keyword>
<evidence type="ECO:0000313" key="13">
    <source>
        <dbReference type="Proteomes" id="UP001050691"/>
    </source>
</evidence>
<evidence type="ECO:0000259" key="11">
    <source>
        <dbReference type="PROSITE" id="PS50011"/>
    </source>
</evidence>
<dbReference type="Gene3D" id="1.10.510.10">
    <property type="entry name" value="Transferase(Phosphotransferase) domain 1"/>
    <property type="match status" value="1"/>
</dbReference>
<evidence type="ECO:0000256" key="7">
    <source>
        <dbReference type="ARBA" id="ARBA00047899"/>
    </source>
</evidence>
<dbReference type="AlphaFoldDB" id="A0AAV5ASH9"/>
<evidence type="ECO:0000256" key="2">
    <source>
        <dbReference type="ARBA" id="ARBA00022527"/>
    </source>
</evidence>
<dbReference type="InterPro" id="IPR011009">
    <property type="entry name" value="Kinase-like_dom_sf"/>
</dbReference>
<evidence type="ECO:0000256" key="4">
    <source>
        <dbReference type="ARBA" id="ARBA00022741"/>
    </source>
</evidence>
<reference evidence="12" key="1">
    <citation type="submission" date="2021-10" db="EMBL/GenBank/DDBJ databases">
        <title>De novo Genome Assembly of Clathrus columnatus (Basidiomycota, Fungi) Using Illumina and Nanopore Sequence Data.</title>
        <authorList>
            <person name="Ogiso-Tanaka E."/>
            <person name="Itagaki H."/>
            <person name="Hosoya T."/>
            <person name="Hosaka K."/>
        </authorList>
    </citation>
    <scope>NUCLEOTIDE SEQUENCE</scope>
    <source>
        <strain evidence="12">MO-923</strain>
    </source>
</reference>
<dbReference type="PANTHER" id="PTHR47634:SF9">
    <property type="entry name" value="PROTEIN KINASE DOMAIN-CONTAINING PROTEIN-RELATED"/>
    <property type="match status" value="1"/>
</dbReference>
<evidence type="ECO:0000256" key="5">
    <source>
        <dbReference type="ARBA" id="ARBA00022777"/>
    </source>
</evidence>
<evidence type="ECO:0000256" key="6">
    <source>
        <dbReference type="ARBA" id="ARBA00022840"/>
    </source>
</evidence>